<sequence>MAPPGGHSRLVEMYESAAHIHQVLQRFAAIHGSDPIGPLIPEISLIFEQLERIITSNSEDKTKEMRKELHYVLGRVDSVKRQRIELSEKFDQDLSGVIAQWRDETVLLERQVSKVKDEINKLVIQLGNRHWEIEHCGGAAKQPCGEPDSNNNEHIFAQVNAVVFDIKEDIAKKEKNLVEVHNELDINLSEIQGAIVALRSMKMGNDKLREDNAQLEWEKNQLKTALAGIG</sequence>
<name>A0A1W0WKR3_HYPEX</name>
<dbReference type="Proteomes" id="UP000192578">
    <property type="component" value="Unassembled WGS sequence"/>
</dbReference>
<accession>A0A1W0WKR3</accession>
<comment type="caution">
    <text evidence="2">The sequence shown here is derived from an EMBL/GenBank/DDBJ whole genome shotgun (WGS) entry which is preliminary data.</text>
</comment>
<feature type="domain" description="RH1" evidence="1">
    <location>
        <begin position="14"/>
        <end position="69"/>
    </location>
</feature>
<evidence type="ECO:0000259" key="1">
    <source>
        <dbReference type="Pfam" id="PF09744"/>
    </source>
</evidence>
<dbReference type="Pfam" id="PF09744">
    <property type="entry name" value="RH1"/>
    <property type="match status" value="1"/>
</dbReference>
<dbReference type="InterPro" id="IPR034743">
    <property type="entry name" value="RH1"/>
</dbReference>
<dbReference type="EMBL" id="MTYJ01000084">
    <property type="protein sequence ID" value="OQV15723.1"/>
    <property type="molecule type" value="Genomic_DNA"/>
</dbReference>
<proteinExistence type="predicted"/>
<protein>
    <recommendedName>
        <fullName evidence="1">RH1 domain-containing protein</fullName>
    </recommendedName>
</protein>
<organism evidence="2 3">
    <name type="scientific">Hypsibius exemplaris</name>
    <name type="common">Freshwater tardigrade</name>
    <dbReference type="NCBI Taxonomy" id="2072580"/>
    <lineage>
        <taxon>Eukaryota</taxon>
        <taxon>Metazoa</taxon>
        <taxon>Ecdysozoa</taxon>
        <taxon>Tardigrada</taxon>
        <taxon>Eutardigrada</taxon>
        <taxon>Parachela</taxon>
        <taxon>Hypsibioidea</taxon>
        <taxon>Hypsibiidae</taxon>
        <taxon>Hypsibius</taxon>
    </lineage>
</organism>
<dbReference type="OrthoDB" id="10586477at2759"/>
<gene>
    <name evidence="2" type="ORF">BV898_10114</name>
</gene>
<evidence type="ECO:0000313" key="2">
    <source>
        <dbReference type="EMBL" id="OQV15723.1"/>
    </source>
</evidence>
<dbReference type="AlphaFoldDB" id="A0A1W0WKR3"/>
<evidence type="ECO:0000313" key="3">
    <source>
        <dbReference type="Proteomes" id="UP000192578"/>
    </source>
</evidence>
<keyword evidence="3" id="KW-1185">Reference proteome</keyword>
<reference evidence="3" key="1">
    <citation type="submission" date="2017-01" db="EMBL/GenBank/DDBJ databases">
        <title>Comparative genomics of anhydrobiosis in the tardigrade Hypsibius dujardini.</title>
        <authorList>
            <person name="Yoshida Y."/>
            <person name="Koutsovoulos G."/>
            <person name="Laetsch D."/>
            <person name="Stevens L."/>
            <person name="Kumar S."/>
            <person name="Horikawa D."/>
            <person name="Ishino K."/>
            <person name="Komine S."/>
            <person name="Tomita M."/>
            <person name="Blaxter M."/>
            <person name="Arakawa K."/>
        </authorList>
    </citation>
    <scope>NUCLEOTIDE SEQUENCE [LARGE SCALE GENOMIC DNA]</scope>
    <source>
        <strain evidence="3">Z151</strain>
    </source>
</reference>